<evidence type="ECO:0000313" key="3">
    <source>
        <dbReference type="EMBL" id="MEA0971774.1"/>
    </source>
</evidence>
<dbReference type="Proteomes" id="UP001291687">
    <property type="component" value="Unassembled WGS sequence"/>
</dbReference>
<dbReference type="InterPro" id="IPR019080">
    <property type="entry name" value="YqaJ_viral_recombinase"/>
</dbReference>
<keyword evidence="1" id="KW-0175">Coiled coil</keyword>
<feature type="domain" description="YqaJ viral recombinase" evidence="2">
    <location>
        <begin position="10"/>
        <end position="106"/>
    </location>
</feature>
<dbReference type="SUPFAM" id="SSF52980">
    <property type="entry name" value="Restriction endonuclease-like"/>
    <property type="match status" value="1"/>
</dbReference>
<evidence type="ECO:0000313" key="4">
    <source>
        <dbReference type="Proteomes" id="UP001291687"/>
    </source>
</evidence>
<evidence type="ECO:0000259" key="2">
    <source>
        <dbReference type="Pfam" id="PF09588"/>
    </source>
</evidence>
<dbReference type="EMBL" id="JARJFB010000266">
    <property type="protein sequence ID" value="MEA0971774.1"/>
    <property type="molecule type" value="Genomic_DNA"/>
</dbReference>
<proteinExistence type="predicted"/>
<feature type="coiled-coil region" evidence="1">
    <location>
        <begin position="186"/>
        <end position="220"/>
    </location>
</feature>
<name>A0ABU5NF57_9RICK</name>
<dbReference type="InterPro" id="IPR011604">
    <property type="entry name" value="PDDEXK-like_dom_sf"/>
</dbReference>
<organism evidence="3 4">
    <name type="scientific">Candidatus Megaera venefica</name>
    <dbReference type="NCBI Taxonomy" id="2055910"/>
    <lineage>
        <taxon>Bacteria</taxon>
        <taxon>Pseudomonadati</taxon>
        <taxon>Pseudomonadota</taxon>
        <taxon>Alphaproteobacteria</taxon>
        <taxon>Rickettsiales</taxon>
        <taxon>Rickettsiaceae</taxon>
        <taxon>Candidatus Megaera</taxon>
    </lineage>
</organism>
<dbReference type="Gene3D" id="3.90.320.10">
    <property type="match status" value="1"/>
</dbReference>
<sequence length="267" mass="30574">MDKTSEGVVEVTSEPAYWGSMLEPVIAEEYSRRTGFNVEVPVGLIRHKDHKFIAANIDRWANGGGHILECKTAGFMKAHEWGEVGTDQIPESYKYQVAYYAAITGVSRVDIAVLIGGQEFRIYQYLKDKEMEDKLIRAAILFWNKYILTNTPPAPKTDADTAKLFPKGNGLEVRADDTILQKIDMLQDLKAKESFVIKEMEHLQIEVKNYMQDAELLIDNVGHLRATWKNRKGSKRLDIKTLAEEHNEIYKQYLKEGEAYRVFALKQ</sequence>
<reference evidence="3 4" key="1">
    <citation type="submission" date="2023-03" db="EMBL/GenBank/DDBJ databases">
        <title>Host association and intracellularity evolved multiple times independently in the Rickettsiales.</title>
        <authorList>
            <person name="Castelli M."/>
            <person name="Nardi T."/>
            <person name="Gammuto L."/>
            <person name="Bellinzona G."/>
            <person name="Sabaneyeva E."/>
            <person name="Potekhin A."/>
            <person name="Serra V."/>
            <person name="Petroni G."/>
            <person name="Sassera D."/>
        </authorList>
    </citation>
    <scope>NUCLEOTIDE SEQUENCE [LARGE SCALE GENOMIC DNA]</scope>
    <source>
        <strain evidence="3 4">Sr 2-6</strain>
    </source>
</reference>
<dbReference type="InterPro" id="IPR011335">
    <property type="entry name" value="Restrct_endonuc-II-like"/>
</dbReference>
<keyword evidence="4" id="KW-1185">Reference proteome</keyword>
<accession>A0ABU5NF57</accession>
<protein>
    <submittedName>
        <fullName evidence="3">YqaJ-like viral recombinase domain protein</fullName>
    </submittedName>
</protein>
<evidence type="ECO:0000256" key="1">
    <source>
        <dbReference type="SAM" id="Coils"/>
    </source>
</evidence>
<dbReference type="Pfam" id="PF09588">
    <property type="entry name" value="YqaJ"/>
    <property type="match status" value="1"/>
</dbReference>
<comment type="caution">
    <text evidence="3">The sequence shown here is derived from an EMBL/GenBank/DDBJ whole genome shotgun (WGS) entry which is preliminary data.</text>
</comment>
<gene>
    <name evidence="3" type="ORF">Megvenef_01762</name>
</gene>